<dbReference type="InterPro" id="IPR051837">
    <property type="entry name" value="SortingNexin/PXDomain-PKLike"/>
</dbReference>
<dbReference type="InterPro" id="IPR036871">
    <property type="entry name" value="PX_dom_sf"/>
</dbReference>
<dbReference type="Gene3D" id="1.10.510.10">
    <property type="entry name" value="Transferase(Phosphotransferase) domain 1"/>
    <property type="match status" value="1"/>
</dbReference>
<dbReference type="GO" id="GO:0004672">
    <property type="term" value="F:protein kinase activity"/>
    <property type="evidence" value="ECO:0007669"/>
    <property type="project" value="InterPro"/>
</dbReference>
<dbReference type="SMART" id="SM00220">
    <property type="entry name" value="S_TKc"/>
    <property type="match status" value="1"/>
</dbReference>
<dbReference type="GO" id="GO:0005770">
    <property type="term" value="C:late endosome"/>
    <property type="evidence" value="ECO:0007669"/>
    <property type="project" value="TreeGrafter"/>
</dbReference>
<dbReference type="InterPro" id="IPR011009">
    <property type="entry name" value="Kinase-like_dom_sf"/>
</dbReference>
<dbReference type="GO" id="GO:0045022">
    <property type="term" value="P:early endosome to late endosome transport"/>
    <property type="evidence" value="ECO:0007669"/>
    <property type="project" value="TreeGrafter"/>
</dbReference>
<reference evidence="5" key="1">
    <citation type="submission" date="2022-01" db="EMBL/GenBank/DDBJ databases">
        <authorList>
            <person name="King R."/>
        </authorList>
    </citation>
    <scope>NUCLEOTIDE SEQUENCE</scope>
</reference>
<dbReference type="InterPro" id="IPR001683">
    <property type="entry name" value="PX_dom"/>
</dbReference>
<keyword evidence="2" id="KW-0963">Cytoplasm</keyword>
<evidence type="ECO:0000259" key="4">
    <source>
        <dbReference type="PROSITE" id="PS50195"/>
    </source>
</evidence>
<dbReference type="OrthoDB" id="41200at2759"/>
<evidence type="ECO:0008006" key="7">
    <source>
        <dbReference type="Google" id="ProtNLM"/>
    </source>
</evidence>
<dbReference type="EMBL" id="OV725078">
    <property type="protein sequence ID" value="CAH1394129.1"/>
    <property type="molecule type" value="Genomic_DNA"/>
</dbReference>
<evidence type="ECO:0000256" key="2">
    <source>
        <dbReference type="ARBA" id="ARBA00022490"/>
    </source>
</evidence>
<proteinExistence type="predicted"/>
<evidence type="ECO:0000313" key="6">
    <source>
        <dbReference type="Proteomes" id="UP001152798"/>
    </source>
</evidence>
<dbReference type="InterPro" id="IPR000719">
    <property type="entry name" value="Prot_kinase_dom"/>
</dbReference>
<dbReference type="Proteomes" id="UP001152798">
    <property type="component" value="Chromosome 2"/>
</dbReference>
<name>A0A9P0EFQ0_NEZVI</name>
<dbReference type="Pfam" id="PF00069">
    <property type="entry name" value="Pkinase"/>
    <property type="match status" value="1"/>
</dbReference>
<dbReference type="GO" id="GO:0005769">
    <property type="term" value="C:early endosome"/>
    <property type="evidence" value="ECO:0007669"/>
    <property type="project" value="TreeGrafter"/>
</dbReference>
<dbReference type="PROSITE" id="PS50195">
    <property type="entry name" value="PX"/>
    <property type="match status" value="1"/>
</dbReference>
<gene>
    <name evidence="5" type="ORF">NEZAVI_LOCUS4675</name>
</gene>
<protein>
    <recommendedName>
        <fullName evidence="7">PX domain-containing protein kinase-like protein</fullName>
    </recommendedName>
</protein>
<dbReference type="SUPFAM" id="SSF64268">
    <property type="entry name" value="PX domain"/>
    <property type="match status" value="1"/>
</dbReference>
<dbReference type="Pfam" id="PF00787">
    <property type="entry name" value="PX"/>
    <property type="match status" value="1"/>
</dbReference>
<dbReference type="PROSITE" id="PS50011">
    <property type="entry name" value="PROTEIN_KINASE_DOM"/>
    <property type="match status" value="1"/>
</dbReference>
<evidence type="ECO:0000313" key="5">
    <source>
        <dbReference type="EMBL" id="CAH1394129.1"/>
    </source>
</evidence>
<keyword evidence="6" id="KW-1185">Reference proteome</keyword>
<dbReference type="GO" id="GO:0035091">
    <property type="term" value="F:phosphatidylinositol binding"/>
    <property type="evidence" value="ECO:0007669"/>
    <property type="project" value="InterPro"/>
</dbReference>
<dbReference type="SMART" id="SM00312">
    <property type="entry name" value="PX"/>
    <property type="match status" value="1"/>
</dbReference>
<organism evidence="5 6">
    <name type="scientific">Nezara viridula</name>
    <name type="common">Southern green stink bug</name>
    <name type="synonym">Cimex viridulus</name>
    <dbReference type="NCBI Taxonomy" id="85310"/>
    <lineage>
        <taxon>Eukaryota</taxon>
        <taxon>Metazoa</taxon>
        <taxon>Ecdysozoa</taxon>
        <taxon>Arthropoda</taxon>
        <taxon>Hexapoda</taxon>
        <taxon>Insecta</taxon>
        <taxon>Pterygota</taxon>
        <taxon>Neoptera</taxon>
        <taxon>Paraneoptera</taxon>
        <taxon>Hemiptera</taxon>
        <taxon>Heteroptera</taxon>
        <taxon>Panheteroptera</taxon>
        <taxon>Pentatomomorpha</taxon>
        <taxon>Pentatomoidea</taxon>
        <taxon>Pentatomidae</taxon>
        <taxon>Pentatominae</taxon>
        <taxon>Nezara</taxon>
    </lineage>
</organism>
<dbReference type="GO" id="GO:0006622">
    <property type="term" value="P:protein targeting to lysosome"/>
    <property type="evidence" value="ECO:0007669"/>
    <property type="project" value="TreeGrafter"/>
</dbReference>
<comment type="subcellular location">
    <subcellularLocation>
        <location evidence="1">Cytoplasm</location>
    </subcellularLocation>
</comment>
<dbReference type="GO" id="GO:0005524">
    <property type="term" value="F:ATP binding"/>
    <property type="evidence" value="ECO:0007669"/>
    <property type="project" value="InterPro"/>
</dbReference>
<dbReference type="GO" id="GO:0043271">
    <property type="term" value="P:negative regulation of monoatomic ion transport"/>
    <property type="evidence" value="ECO:0007669"/>
    <property type="project" value="TreeGrafter"/>
</dbReference>
<evidence type="ECO:0000259" key="3">
    <source>
        <dbReference type="PROSITE" id="PS50011"/>
    </source>
</evidence>
<dbReference type="AlphaFoldDB" id="A0A9P0EFQ0"/>
<sequence length="460" mass="53004">MSVFEQNIMTKVYLDDTDVLIANVINSEYIDGHTEYIIRVQKEHCPEGKWYVKRRYNDFLALHQAIQASGLPLDFPPKKYIGNLNQKFIFERQTALQVYLDEVMVIPILALSFELKKFLDPFNYKNVSRESVLSELRVCVRSDVDIKFVKQLPQLGWRFRKQSFIVSLKNVPKKEYILHWIPFGPDKYLDDEDLWSVIKSFTSLQHVNIVKIEKAGVCRGGGWIIQDIKGETLKDKLFEVKDPLNTSALKKYANESKKKTLSVNEVIEISSQILQAIAFLHHKGIPYGHLHIGNILLDGNSVKLFGIENTLFGLPFYYRNYLINCRCIDSLKSVDVYCFGLTLYEMLFVKPFSKDIPENCPPDLKNVLETILISKVAKNSLPTIKDLLNLPIFRRPPPNPQPYFKILQNVLEKLSVTSGNTMARLKLDSEKAREHKKAKTVLRLLTEKVDVLPSLPMPQT</sequence>
<feature type="domain" description="Protein kinase" evidence="3">
    <location>
        <begin position="113"/>
        <end position="411"/>
    </location>
</feature>
<dbReference type="GO" id="GO:0008333">
    <property type="term" value="P:endosome to lysosome transport"/>
    <property type="evidence" value="ECO:0007669"/>
    <property type="project" value="TreeGrafter"/>
</dbReference>
<dbReference type="Gene3D" id="3.30.1520.10">
    <property type="entry name" value="Phox-like domain"/>
    <property type="match status" value="1"/>
</dbReference>
<dbReference type="GO" id="GO:0005886">
    <property type="term" value="C:plasma membrane"/>
    <property type="evidence" value="ECO:0007669"/>
    <property type="project" value="TreeGrafter"/>
</dbReference>
<dbReference type="PANTHER" id="PTHR22999:SF40">
    <property type="entry name" value="PX DOMAIN-CONTAINING PROTEIN KINASE-LIKE PROTEIN"/>
    <property type="match status" value="1"/>
</dbReference>
<dbReference type="PANTHER" id="PTHR22999">
    <property type="entry name" value="PX SERINE/THREONINE KINASE PXK"/>
    <property type="match status" value="1"/>
</dbReference>
<feature type="domain" description="PX" evidence="4">
    <location>
        <begin position="14"/>
        <end position="126"/>
    </location>
</feature>
<dbReference type="SUPFAM" id="SSF56112">
    <property type="entry name" value="Protein kinase-like (PK-like)"/>
    <property type="match status" value="1"/>
</dbReference>
<evidence type="ECO:0000256" key="1">
    <source>
        <dbReference type="ARBA" id="ARBA00004496"/>
    </source>
</evidence>
<accession>A0A9P0EFQ0</accession>